<dbReference type="RefSeq" id="WP_057849197.1">
    <property type="nucleotide sequence ID" value="NZ_LLXX01000029.1"/>
</dbReference>
<feature type="transmembrane region" description="Helical" evidence="1">
    <location>
        <begin position="101"/>
        <end position="122"/>
    </location>
</feature>
<organism evidence="2 3">
    <name type="scientific">Bradyrhizobium valentinum</name>
    <dbReference type="NCBI Taxonomy" id="1518501"/>
    <lineage>
        <taxon>Bacteria</taxon>
        <taxon>Pseudomonadati</taxon>
        <taxon>Pseudomonadota</taxon>
        <taxon>Alphaproteobacteria</taxon>
        <taxon>Hyphomicrobiales</taxon>
        <taxon>Nitrobacteraceae</taxon>
        <taxon>Bradyrhizobium</taxon>
    </lineage>
</organism>
<dbReference type="Proteomes" id="UP000051913">
    <property type="component" value="Unassembled WGS sequence"/>
</dbReference>
<keyword evidence="3" id="KW-1185">Reference proteome</keyword>
<protein>
    <recommendedName>
        <fullName evidence="4">DUF962 domain-containing protein</fullName>
    </recommendedName>
</protein>
<gene>
    <name evidence="2" type="ORF">CP49_08345</name>
</gene>
<dbReference type="Pfam" id="PF06127">
    <property type="entry name" value="Mpo1-like"/>
    <property type="match status" value="1"/>
</dbReference>
<feature type="transmembrane region" description="Helical" evidence="1">
    <location>
        <begin position="20"/>
        <end position="42"/>
    </location>
</feature>
<dbReference type="GO" id="GO:0046521">
    <property type="term" value="P:sphingoid catabolic process"/>
    <property type="evidence" value="ECO:0007669"/>
    <property type="project" value="TreeGrafter"/>
</dbReference>
<evidence type="ECO:0000256" key="1">
    <source>
        <dbReference type="SAM" id="Phobius"/>
    </source>
</evidence>
<proteinExistence type="predicted"/>
<name>A0A0R3M5N7_9BRAD</name>
<dbReference type="PANTHER" id="PTHR28026:SF9">
    <property type="entry name" value="2-HYDROXY-PALMITIC ACID DIOXYGENASE MPO1"/>
    <property type="match status" value="1"/>
</dbReference>
<dbReference type="AlphaFoldDB" id="A0A0R3M5N7"/>
<evidence type="ECO:0000313" key="2">
    <source>
        <dbReference type="EMBL" id="KRR12422.1"/>
    </source>
</evidence>
<sequence>MGSYFRRQLADYVEYHRDPWNCAMHVFGIAFLFLAAVLPLSLWSVTVFGFQTSAATIAVVPVLIYWFLLDFALGAAILGAAIVLLSVAAVIVSHATTAGMWSLTAILIVVGVASQIVGHRVFERQQPALVDNPTHLLLGPMFVMAKLFIALGFRRDLAIIIQQHPQGAAS</sequence>
<comment type="caution">
    <text evidence="2">The sequence shown here is derived from an EMBL/GenBank/DDBJ whole genome shotgun (WGS) entry which is preliminary data.</text>
</comment>
<keyword evidence="1" id="KW-0472">Membrane</keyword>
<feature type="transmembrane region" description="Helical" evidence="1">
    <location>
        <begin position="48"/>
        <end position="68"/>
    </location>
</feature>
<dbReference type="GO" id="GO:0016020">
    <property type="term" value="C:membrane"/>
    <property type="evidence" value="ECO:0007669"/>
    <property type="project" value="GOC"/>
</dbReference>
<dbReference type="PANTHER" id="PTHR28026">
    <property type="entry name" value="DUF962 DOMAIN PROTEIN (AFU_ORTHOLOGUE AFUA_8G05310)"/>
    <property type="match status" value="1"/>
</dbReference>
<evidence type="ECO:0008006" key="4">
    <source>
        <dbReference type="Google" id="ProtNLM"/>
    </source>
</evidence>
<accession>A0A0R3M5N7</accession>
<dbReference type="EMBL" id="LLXX01000029">
    <property type="protein sequence ID" value="KRR12422.1"/>
    <property type="molecule type" value="Genomic_DNA"/>
</dbReference>
<evidence type="ECO:0000313" key="3">
    <source>
        <dbReference type="Proteomes" id="UP000051913"/>
    </source>
</evidence>
<reference evidence="2 3" key="1">
    <citation type="submission" date="2014-03" db="EMBL/GenBank/DDBJ databases">
        <title>Bradyrhizobium valentinum sp. nov., isolated from effective nodules of Lupinus mariae-josephae, a lupine endemic of basic-lime soils in Eastern Spain.</title>
        <authorList>
            <person name="Duran D."/>
            <person name="Rey L."/>
            <person name="Navarro A."/>
            <person name="Busquets A."/>
            <person name="Imperial J."/>
            <person name="Ruiz-Argueso T."/>
        </authorList>
    </citation>
    <scope>NUCLEOTIDE SEQUENCE [LARGE SCALE GENOMIC DNA]</scope>
    <source>
        <strain evidence="2 3">LmjM3</strain>
    </source>
</reference>
<dbReference type="InterPro" id="IPR009305">
    <property type="entry name" value="Mpo1-like"/>
</dbReference>
<keyword evidence="1" id="KW-0812">Transmembrane</keyword>
<keyword evidence="1" id="KW-1133">Transmembrane helix</keyword>
<feature type="transmembrane region" description="Helical" evidence="1">
    <location>
        <begin position="75"/>
        <end position="95"/>
    </location>
</feature>
<dbReference type="STRING" id="1518501.CQ10_18105"/>